<reference evidence="6" key="1">
    <citation type="journal article" date="2019" name="Int. J. Syst. Evol. Microbiol.">
        <title>The Global Catalogue of Microorganisms (GCM) 10K type strain sequencing project: providing services to taxonomists for standard genome sequencing and annotation.</title>
        <authorList>
            <consortium name="The Broad Institute Genomics Platform"/>
            <consortium name="The Broad Institute Genome Sequencing Center for Infectious Disease"/>
            <person name="Wu L."/>
            <person name="Ma J."/>
        </authorList>
    </citation>
    <scope>NUCLEOTIDE SEQUENCE [LARGE SCALE GENOMIC DNA]</scope>
    <source>
        <strain evidence="6">JCM 17938</strain>
    </source>
</reference>
<name>A0ABP8TFY0_9ACTN</name>
<dbReference type="EMBL" id="BAABHJ010000003">
    <property type="protein sequence ID" value="GAA4603944.1"/>
    <property type="molecule type" value="Genomic_DNA"/>
</dbReference>
<feature type="region of interest" description="Disordered" evidence="3">
    <location>
        <begin position="1"/>
        <end position="41"/>
    </location>
</feature>
<dbReference type="InterPro" id="IPR009057">
    <property type="entry name" value="Homeodomain-like_sf"/>
</dbReference>
<protein>
    <recommendedName>
        <fullName evidence="4">HTH tetR-type domain-containing protein</fullName>
    </recommendedName>
</protein>
<evidence type="ECO:0000313" key="5">
    <source>
        <dbReference type="EMBL" id="GAA4603944.1"/>
    </source>
</evidence>
<proteinExistence type="predicted"/>
<dbReference type="Proteomes" id="UP001500212">
    <property type="component" value="Unassembled WGS sequence"/>
</dbReference>
<evidence type="ECO:0000259" key="4">
    <source>
        <dbReference type="PROSITE" id="PS50977"/>
    </source>
</evidence>
<dbReference type="InterPro" id="IPR001647">
    <property type="entry name" value="HTH_TetR"/>
</dbReference>
<evidence type="ECO:0000256" key="3">
    <source>
        <dbReference type="SAM" id="MobiDB-lite"/>
    </source>
</evidence>
<dbReference type="PROSITE" id="PS50977">
    <property type="entry name" value="HTH_TETR_2"/>
    <property type="match status" value="1"/>
</dbReference>
<evidence type="ECO:0000256" key="1">
    <source>
        <dbReference type="ARBA" id="ARBA00023125"/>
    </source>
</evidence>
<keyword evidence="6" id="KW-1185">Reference proteome</keyword>
<comment type="caution">
    <text evidence="5">The sequence shown here is derived from an EMBL/GenBank/DDBJ whole genome shotgun (WGS) entry which is preliminary data.</text>
</comment>
<organism evidence="5 6">
    <name type="scientific">Actinoallomurus liliacearum</name>
    <dbReference type="NCBI Taxonomy" id="1080073"/>
    <lineage>
        <taxon>Bacteria</taxon>
        <taxon>Bacillati</taxon>
        <taxon>Actinomycetota</taxon>
        <taxon>Actinomycetes</taxon>
        <taxon>Streptosporangiales</taxon>
        <taxon>Thermomonosporaceae</taxon>
        <taxon>Actinoallomurus</taxon>
    </lineage>
</organism>
<sequence length="236" mass="25110">MRDGASDRERSGGPDADTAATQRARPTDADAATQRARSADAEADAARRARLMDALVAVVAVRGFPRTTVGEVTAAAGLPASAFHAHFADLEDCFLAAYERGTRVLLARTETAYRAESSWPAAVRAGLRAALELAAADPAFARMSVIDASTAGPRVRRARLAFLARFRSFLGGPGIPRIPDEIRNAIIGGVYTMVYNHVESDRTAELPDLADPLTDFLLAFYREGRSSASSWAAASS</sequence>
<feature type="domain" description="HTH tetR-type" evidence="4">
    <location>
        <begin position="45"/>
        <end position="105"/>
    </location>
</feature>
<dbReference type="SUPFAM" id="SSF46689">
    <property type="entry name" value="Homeodomain-like"/>
    <property type="match status" value="1"/>
</dbReference>
<keyword evidence="1 2" id="KW-0238">DNA-binding</keyword>
<accession>A0ABP8TFY0</accession>
<dbReference type="Gene3D" id="1.10.357.10">
    <property type="entry name" value="Tetracycline Repressor, domain 2"/>
    <property type="match status" value="1"/>
</dbReference>
<feature type="DNA-binding region" description="H-T-H motif" evidence="2">
    <location>
        <begin position="68"/>
        <end position="87"/>
    </location>
</feature>
<gene>
    <name evidence="5" type="ORF">GCM10023195_13240</name>
</gene>
<evidence type="ECO:0000313" key="6">
    <source>
        <dbReference type="Proteomes" id="UP001500212"/>
    </source>
</evidence>
<feature type="compositionally biased region" description="Basic and acidic residues" evidence="3">
    <location>
        <begin position="1"/>
        <end position="12"/>
    </location>
</feature>
<evidence type="ECO:0000256" key="2">
    <source>
        <dbReference type="PROSITE-ProRule" id="PRU00335"/>
    </source>
</evidence>
<dbReference type="Pfam" id="PF00440">
    <property type="entry name" value="TetR_N"/>
    <property type="match status" value="1"/>
</dbReference>
<dbReference type="RefSeq" id="WP_345349909.1">
    <property type="nucleotide sequence ID" value="NZ_BAABHJ010000003.1"/>
</dbReference>